<proteinExistence type="predicted"/>
<dbReference type="AlphaFoldDB" id="A0A2K0WDK6"/>
<sequence>MGSNKPLLEDHSLEDGDTDSDGLLGQEEFERRPFFDSRRHWAILSANVFVLLLNIDLLLMISAPPSWKPDDDKGPRLPHGGQYDISELFCDRTRRAKLP</sequence>
<organism evidence="3 4">
    <name type="scientific">Gibberella nygamai</name>
    <name type="common">Bean root rot disease fungus</name>
    <name type="synonym">Fusarium nygamai</name>
    <dbReference type="NCBI Taxonomy" id="42673"/>
    <lineage>
        <taxon>Eukaryota</taxon>
        <taxon>Fungi</taxon>
        <taxon>Dikarya</taxon>
        <taxon>Ascomycota</taxon>
        <taxon>Pezizomycotina</taxon>
        <taxon>Sordariomycetes</taxon>
        <taxon>Hypocreomycetidae</taxon>
        <taxon>Hypocreales</taxon>
        <taxon>Nectriaceae</taxon>
        <taxon>Fusarium</taxon>
        <taxon>Fusarium fujikuroi species complex</taxon>
    </lineage>
</organism>
<reference evidence="3 4" key="1">
    <citation type="submission" date="2017-06" db="EMBL/GenBank/DDBJ databases">
        <title>Genome of Fusarium nygamai isolate CS10214.</title>
        <authorList>
            <person name="Gardiner D.M."/>
            <person name="Obanor F."/>
            <person name="Kazan K."/>
        </authorList>
    </citation>
    <scope>NUCLEOTIDE SEQUENCE [LARGE SCALE GENOMIC DNA]</scope>
    <source>
        <strain evidence="3 4">CS10214</strain>
    </source>
</reference>
<evidence type="ECO:0000313" key="4">
    <source>
        <dbReference type="Proteomes" id="UP000236664"/>
    </source>
</evidence>
<feature type="transmembrane region" description="Helical" evidence="2">
    <location>
        <begin position="41"/>
        <end position="63"/>
    </location>
</feature>
<keyword evidence="2" id="KW-0812">Transmembrane</keyword>
<comment type="caution">
    <text evidence="3">The sequence shown here is derived from an EMBL/GenBank/DDBJ whole genome shotgun (WGS) entry which is preliminary data.</text>
</comment>
<keyword evidence="2" id="KW-1133">Transmembrane helix</keyword>
<keyword evidence="2" id="KW-0472">Membrane</keyword>
<evidence type="ECO:0000256" key="2">
    <source>
        <dbReference type="SAM" id="Phobius"/>
    </source>
</evidence>
<evidence type="ECO:0000313" key="3">
    <source>
        <dbReference type="EMBL" id="PNP80346.1"/>
    </source>
</evidence>
<evidence type="ECO:0000256" key="1">
    <source>
        <dbReference type="SAM" id="MobiDB-lite"/>
    </source>
</evidence>
<dbReference type="EMBL" id="MTQA01000077">
    <property type="protein sequence ID" value="PNP80346.1"/>
    <property type="molecule type" value="Genomic_DNA"/>
</dbReference>
<dbReference type="Proteomes" id="UP000236664">
    <property type="component" value="Unassembled WGS sequence"/>
</dbReference>
<gene>
    <name evidence="3" type="ORF">FNYG_05945</name>
</gene>
<feature type="region of interest" description="Disordered" evidence="1">
    <location>
        <begin position="1"/>
        <end position="25"/>
    </location>
</feature>
<dbReference type="OrthoDB" id="5101832at2759"/>
<evidence type="ECO:0008006" key="5">
    <source>
        <dbReference type="Google" id="ProtNLM"/>
    </source>
</evidence>
<name>A0A2K0WDK6_GIBNY</name>
<keyword evidence="4" id="KW-1185">Reference proteome</keyword>
<protein>
    <recommendedName>
        <fullName evidence="5">EF-hand domain-containing protein</fullName>
    </recommendedName>
</protein>
<accession>A0A2K0WDK6</accession>